<organism evidence="1 2">
    <name type="scientific">Marinobacterium lacunae</name>
    <dbReference type="NCBI Taxonomy" id="1232683"/>
    <lineage>
        <taxon>Bacteria</taxon>
        <taxon>Pseudomonadati</taxon>
        <taxon>Pseudomonadota</taxon>
        <taxon>Gammaproteobacteria</taxon>
        <taxon>Oceanospirillales</taxon>
        <taxon>Oceanospirillaceae</taxon>
        <taxon>Marinobacterium</taxon>
    </lineage>
</organism>
<protein>
    <recommendedName>
        <fullName evidence="3">DUF2835 domain-containing protein</fullName>
    </recommendedName>
</protein>
<dbReference type="EMBL" id="JMQN01000050">
    <property type="protein sequence ID" value="KEA62381.1"/>
    <property type="molecule type" value="Genomic_DNA"/>
</dbReference>
<evidence type="ECO:0000313" key="2">
    <source>
        <dbReference type="Proteomes" id="UP000028252"/>
    </source>
</evidence>
<reference evidence="1 2" key="1">
    <citation type="submission" date="2014-04" db="EMBL/GenBank/DDBJ databases">
        <title>Marinobacterium kochiensis sp. nov., isolated from sediment sample collected from Kochi backwaters in Kerala, India.</title>
        <authorList>
            <person name="Singh A."/>
            <person name="Pinnaka A.K."/>
        </authorList>
    </citation>
    <scope>NUCLEOTIDE SEQUENCE [LARGE SCALE GENOMIC DNA]</scope>
    <source>
        <strain evidence="1 2">AK27</strain>
    </source>
</reference>
<dbReference type="AlphaFoldDB" id="A0A081FV26"/>
<comment type="caution">
    <text evidence="1">The sequence shown here is derived from an EMBL/GenBank/DDBJ whole genome shotgun (WGS) entry which is preliminary data.</text>
</comment>
<name>A0A081FV26_9GAMM</name>
<evidence type="ECO:0000313" key="1">
    <source>
        <dbReference type="EMBL" id="KEA62381.1"/>
    </source>
</evidence>
<dbReference type="InterPro" id="IPR021363">
    <property type="entry name" value="DUF2835"/>
</dbReference>
<dbReference type="Proteomes" id="UP000028252">
    <property type="component" value="Unassembled WGS sequence"/>
</dbReference>
<gene>
    <name evidence="1" type="ORF">ADIMK_3521</name>
</gene>
<dbReference type="STRING" id="1232683.ADIMK_3521"/>
<dbReference type="PATRIC" id="fig|1232683.4.peg.3465"/>
<dbReference type="RefSeq" id="WP_036190920.1">
    <property type="nucleotide sequence ID" value="NZ_JMQN01000050.1"/>
</dbReference>
<accession>A0A081FV26</accession>
<dbReference type="eggNOG" id="ENOG50332D1">
    <property type="taxonomic scope" value="Bacteria"/>
</dbReference>
<sequence>MRELVVELNISAEEYLRLYRGEVDSVLARALDGRQVRFPANSLRPFVTRGGVSGRFRIRYNEHGKLVDIQKL</sequence>
<dbReference type="Pfam" id="PF11197">
    <property type="entry name" value="DUF2835"/>
    <property type="match status" value="1"/>
</dbReference>
<proteinExistence type="predicted"/>
<evidence type="ECO:0008006" key="3">
    <source>
        <dbReference type="Google" id="ProtNLM"/>
    </source>
</evidence>
<dbReference type="OrthoDB" id="5600793at2"/>
<keyword evidence="2" id="KW-1185">Reference proteome</keyword>